<proteinExistence type="predicted"/>
<dbReference type="InterPro" id="IPR001611">
    <property type="entry name" value="Leu-rich_rpt"/>
</dbReference>
<dbReference type="Proteomes" id="UP000261360">
    <property type="component" value="Unplaced"/>
</dbReference>
<evidence type="ECO:0000256" key="2">
    <source>
        <dbReference type="ARBA" id="ARBA00022737"/>
    </source>
</evidence>
<keyword evidence="3" id="KW-0175">Coiled coil</keyword>
<sequence>SSPLLSGIRYITEELLLKLTGCRSLALVRSLNLSSSPADKHIKFIENLHVCQRLQVLNLNHNMIQRMEKLNALSQLRELQLAHNHIQRIEGLEHLSSLQHLNLSHNRIDHVPLWLGKKLQSLHTLHLQHNLITSVSTSLLDLLISLLSLSGNPASSLPHSRLFLLYHLRSLDRLDDLPVTREERGHALQRFNAEELERLQREVDSSQSELSRLQREQQAAVTRLHQQEATNQTLMAQTQTQQHTHTLLEQELHTKTQLLEKTTAELTRAFHRLYELEQELTFYKLDTKLSPLPPCSIQVTVTHTHTHTKPRQNQTDTGVVISIFYS</sequence>
<evidence type="ECO:0000313" key="4">
    <source>
        <dbReference type="Ensembl" id="ENSSLDP00000017015.1"/>
    </source>
</evidence>
<dbReference type="Gene3D" id="3.80.10.10">
    <property type="entry name" value="Ribonuclease Inhibitor"/>
    <property type="match status" value="1"/>
</dbReference>
<dbReference type="PANTHER" id="PTHR45973">
    <property type="entry name" value="PROTEIN PHOSPHATASE 1 REGULATORY SUBUNIT SDS22-RELATED"/>
    <property type="match status" value="1"/>
</dbReference>
<dbReference type="InterPro" id="IPR032675">
    <property type="entry name" value="LRR_dom_sf"/>
</dbReference>
<dbReference type="PANTHER" id="PTHR45973:SF36">
    <property type="entry name" value="CENTRIOLIN"/>
    <property type="match status" value="1"/>
</dbReference>
<reference evidence="4" key="1">
    <citation type="submission" date="2025-08" db="UniProtKB">
        <authorList>
            <consortium name="Ensembl"/>
        </authorList>
    </citation>
    <scope>IDENTIFICATION</scope>
</reference>
<dbReference type="AlphaFoldDB" id="A0A3B4XMS3"/>
<dbReference type="Ensembl" id="ENSSLDT00000017619.1">
    <property type="protein sequence ID" value="ENSSLDP00000017015.1"/>
    <property type="gene ID" value="ENSSLDG00000013456.1"/>
</dbReference>
<dbReference type="SUPFAM" id="SSF52075">
    <property type="entry name" value="Outer arm dynein light chain 1"/>
    <property type="match status" value="1"/>
</dbReference>
<dbReference type="PROSITE" id="PS51450">
    <property type="entry name" value="LRR"/>
    <property type="match status" value="4"/>
</dbReference>
<keyword evidence="2" id="KW-0677">Repeat</keyword>
<evidence type="ECO:0000313" key="5">
    <source>
        <dbReference type="Proteomes" id="UP000261360"/>
    </source>
</evidence>
<feature type="coiled-coil region" evidence="3">
    <location>
        <begin position="196"/>
        <end position="230"/>
    </location>
</feature>
<dbReference type="Pfam" id="PF14580">
    <property type="entry name" value="LRR_9"/>
    <property type="match status" value="1"/>
</dbReference>
<dbReference type="SMART" id="SM00369">
    <property type="entry name" value="LRR_TYP"/>
    <property type="match status" value="3"/>
</dbReference>
<dbReference type="InterPro" id="IPR003591">
    <property type="entry name" value="Leu-rich_rpt_typical-subtyp"/>
</dbReference>
<dbReference type="GeneTree" id="ENSGT00940000155434"/>
<evidence type="ECO:0000256" key="1">
    <source>
        <dbReference type="ARBA" id="ARBA00022614"/>
    </source>
</evidence>
<accession>A0A3B4XMS3</accession>
<evidence type="ECO:0008006" key="6">
    <source>
        <dbReference type="Google" id="ProtNLM"/>
    </source>
</evidence>
<organism evidence="4 5">
    <name type="scientific">Seriola lalandi dorsalis</name>
    <dbReference type="NCBI Taxonomy" id="1841481"/>
    <lineage>
        <taxon>Eukaryota</taxon>
        <taxon>Metazoa</taxon>
        <taxon>Chordata</taxon>
        <taxon>Craniata</taxon>
        <taxon>Vertebrata</taxon>
        <taxon>Euteleostomi</taxon>
        <taxon>Actinopterygii</taxon>
        <taxon>Neopterygii</taxon>
        <taxon>Teleostei</taxon>
        <taxon>Neoteleostei</taxon>
        <taxon>Acanthomorphata</taxon>
        <taxon>Carangaria</taxon>
        <taxon>Carangiformes</taxon>
        <taxon>Carangidae</taxon>
        <taxon>Seriola</taxon>
    </lineage>
</organism>
<name>A0A3B4XMS3_SERLL</name>
<dbReference type="STRING" id="1841481.ENSSLDP00000017015"/>
<keyword evidence="5" id="KW-1185">Reference proteome</keyword>
<keyword evidence="1" id="KW-0433">Leucine-rich repeat</keyword>
<reference evidence="4" key="2">
    <citation type="submission" date="2025-09" db="UniProtKB">
        <authorList>
            <consortium name="Ensembl"/>
        </authorList>
    </citation>
    <scope>IDENTIFICATION</scope>
</reference>
<dbReference type="SMART" id="SM00365">
    <property type="entry name" value="LRR_SD22"/>
    <property type="match status" value="3"/>
</dbReference>
<dbReference type="InterPro" id="IPR050576">
    <property type="entry name" value="Cilia_flagella_integrity"/>
</dbReference>
<protein>
    <recommendedName>
        <fullName evidence="6">Centriolin</fullName>
    </recommendedName>
</protein>
<evidence type="ECO:0000256" key="3">
    <source>
        <dbReference type="SAM" id="Coils"/>
    </source>
</evidence>